<dbReference type="SUPFAM" id="SSF56399">
    <property type="entry name" value="ADP-ribosylation"/>
    <property type="match status" value="1"/>
</dbReference>
<accession>A0A665VAU9</accession>
<evidence type="ECO:0000256" key="6">
    <source>
        <dbReference type="ARBA" id="ARBA00024347"/>
    </source>
</evidence>
<dbReference type="InterPro" id="IPR002589">
    <property type="entry name" value="Macro_dom"/>
</dbReference>
<dbReference type="Gene3D" id="3.40.220.10">
    <property type="entry name" value="Leucine Aminopeptidase, subunit E, domain 1"/>
    <property type="match status" value="2"/>
</dbReference>
<organism evidence="11 12">
    <name type="scientific">Echeneis naucrates</name>
    <name type="common">Live sharksucker</name>
    <dbReference type="NCBI Taxonomy" id="173247"/>
    <lineage>
        <taxon>Eukaryota</taxon>
        <taxon>Metazoa</taxon>
        <taxon>Chordata</taxon>
        <taxon>Craniata</taxon>
        <taxon>Vertebrata</taxon>
        <taxon>Euteleostomi</taxon>
        <taxon>Actinopterygii</taxon>
        <taxon>Neopterygii</taxon>
        <taxon>Teleostei</taxon>
        <taxon>Neoteleostei</taxon>
        <taxon>Acanthomorphata</taxon>
        <taxon>Carangaria</taxon>
        <taxon>Carangiformes</taxon>
        <taxon>Echeneidae</taxon>
        <taxon>Echeneis</taxon>
    </lineage>
</organism>
<dbReference type="EC" id="2.4.2.-" evidence="7"/>
<evidence type="ECO:0000256" key="3">
    <source>
        <dbReference type="ARBA" id="ARBA00022679"/>
    </source>
</evidence>
<dbReference type="GO" id="GO:0003950">
    <property type="term" value="F:NAD+ poly-ADP-ribosyltransferase activity"/>
    <property type="evidence" value="ECO:0007669"/>
    <property type="project" value="UniProtKB-UniRule"/>
</dbReference>
<feature type="compositionally biased region" description="Polar residues" evidence="8">
    <location>
        <begin position="14"/>
        <end position="23"/>
    </location>
</feature>
<gene>
    <name evidence="11" type="primary">parp14rs1</name>
</gene>
<feature type="domain" description="Macro" evidence="10">
    <location>
        <begin position="40"/>
        <end position="225"/>
    </location>
</feature>
<dbReference type="GO" id="GO:0003714">
    <property type="term" value="F:transcription corepressor activity"/>
    <property type="evidence" value="ECO:0007669"/>
    <property type="project" value="TreeGrafter"/>
</dbReference>
<name>A0A665VAU9_ECHNA</name>
<dbReference type="InterPro" id="IPR043472">
    <property type="entry name" value="Macro_dom-like"/>
</dbReference>
<evidence type="ECO:0000259" key="9">
    <source>
        <dbReference type="PROSITE" id="PS51059"/>
    </source>
</evidence>
<feature type="compositionally biased region" description="Polar residues" evidence="8">
    <location>
        <begin position="31"/>
        <end position="41"/>
    </location>
</feature>
<dbReference type="InterPro" id="IPR012317">
    <property type="entry name" value="Poly(ADP-ribose)pol_cat_dom"/>
</dbReference>
<dbReference type="PANTHER" id="PTHR14453:SF89">
    <property type="entry name" value="PROTEIN MONO-ADP-RIBOSYLTRANSFERASE PARP14"/>
    <property type="match status" value="1"/>
</dbReference>
<protein>
    <recommendedName>
        <fullName evidence="7">Poly [ADP-ribose] polymerase</fullName>
        <shortName evidence="7">PARP</shortName>
        <ecNumber evidence="7">2.4.2.-</ecNumber>
    </recommendedName>
</protein>
<proteinExistence type="inferred from homology"/>
<dbReference type="FunFam" id="3.90.228.10:FF:000008">
    <property type="entry name" value="Poly [ADP-ribose] polymerase"/>
    <property type="match status" value="1"/>
</dbReference>
<dbReference type="GO" id="GO:0070212">
    <property type="term" value="P:protein poly-ADP-ribosylation"/>
    <property type="evidence" value="ECO:0007669"/>
    <property type="project" value="TreeGrafter"/>
</dbReference>
<dbReference type="SMART" id="SM00506">
    <property type="entry name" value="A1pp"/>
    <property type="match status" value="2"/>
</dbReference>
<evidence type="ECO:0000259" key="10">
    <source>
        <dbReference type="PROSITE" id="PS51154"/>
    </source>
</evidence>
<evidence type="ECO:0000313" key="12">
    <source>
        <dbReference type="Proteomes" id="UP000472264"/>
    </source>
</evidence>
<reference evidence="11" key="1">
    <citation type="submission" date="2021-04" db="EMBL/GenBank/DDBJ databases">
        <authorList>
            <consortium name="Wellcome Sanger Institute Data Sharing"/>
        </authorList>
    </citation>
    <scope>NUCLEOTIDE SEQUENCE [LARGE SCALE GENOMIC DNA]</scope>
</reference>
<evidence type="ECO:0000256" key="7">
    <source>
        <dbReference type="RuleBase" id="RU362114"/>
    </source>
</evidence>
<keyword evidence="5" id="KW-0539">Nucleus</keyword>
<dbReference type="Pfam" id="PF00644">
    <property type="entry name" value="PARP"/>
    <property type="match status" value="1"/>
</dbReference>
<keyword evidence="12" id="KW-1185">Reference proteome</keyword>
<reference evidence="11" key="2">
    <citation type="submission" date="2025-08" db="UniProtKB">
        <authorList>
            <consortium name="Ensembl"/>
        </authorList>
    </citation>
    <scope>IDENTIFICATION</scope>
</reference>
<dbReference type="PROSITE" id="PS51059">
    <property type="entry name" value="PARP_CATALYTIC"/>
    <property type="match status" value="1"/>
</dbReference>
<dbReference type="GO" id="GO:0005634">
    <property type="term" value="C:nucleus"/>
    <property type="evidence" value="ECO:0007669"/>
    <property type="project" value="UniProtKB-SubCell"/>
</dbReference>
<evidence type="ECO:0000256" key="8">
    <source>
        <dbReference type="SAM" id="MobiDB-lite"/>
    </source>
</evidence>
<keyword evidence="2 7" id="KW-0328">Glycosyltransferase</keyword>
<dbReference type="GO" id="GO:0005737">
    <property type="term" value="C:cytoplasm"/>
    <property type="evidence" value="ECO:0007669"/>
    <property type="project" value="TreeGrafter"/>
</dbReference>
<dbReference type="InterPro" id="IPR052056">
    <property type="entry name" value="Mono-ARTD/PARP"/>
</dbReference>
<evidence type="ECO:0000256" key="1">
    <source>
        <dbReference type="ARBA" id="ARBA00004123"/>
    </source>
</evidence>
<dbReference type="CDD" id="cd01439">
    <property type="entry name" value="TCCD_inducible_PARP_like"/>
    <property type="match status" value="1"/>
</dbReference>
<dbReference type="Gene3D" id="3.90.228.10">
    <property type="match status" value="1"/>
</dbReference>
<feature type="domain" description="PARP catalytic" evidence="9">
    <location>
        <begin position="435"/>
        <end position="629"/>
    </location>
</feature>
<dbReference type="Ensembl" id="ENSENLT00000029691.1">
    <property type="protein sequence ID" value="ENSENLP00000028826.1"/>
    <property type="gene ID" value="ENSENLG00000012857.1"/>
</dbReference>
<evidence type="ECO:0000256" key="2">
    <source>
        <dbReference type="ARBA" id="ARBA00022676"/>
    </source>
</evidence>
<sequence>MERAVRQEFGNHGISHSQQTSVKDPTHPVKQDTSAGSGTNCLGQVKTKEGLEIILTTGQIENAMTDVTVNTVFEDLVLNKGAVSNAILKVAGPKLQQLVNAMNASANVGEIIVTEGCNLKSKHVFHAVAPHWDKGQGASEKILGAIFKDCLDKAEDTGMTSISFPAIGTGNLGFPKDQVASLMLNEISSFSSKKLPKNLKTVAIILYSGDAQTIQVFIDEFKKKFPNASVDAIAPQSQGPFSKVVSSSGMHETKMGSVDIQVVTGDITKETTDVIVNSSNESFSLKSGVSKAILDAAGQAVETECQTLGAQPHPGMIMTQPGNLQCKKILHLTGQTDPIKINKEVKEALQMCVKNSFTSVSFPAIGTGNVQAGQVADAMLDAVIDVLRQYPLAPLKKVRIVIFQPPMLKEFYNSMQRRERTEAKVNAGFWGGLDIPEHWEPMPAKTICHPVTIQAGTAEYTEVQNLFQQSCKMTITKIERIQNPTLWKTLQVKKREMDQRNGHQNNEKRLFHGTCHTTVTDINHYGFNRSYAGKNAACYGNGTYFAVHANYSASNTYSKPNPNGEKFMYLCRVLTGDFTTGQQNMIVPPAKGAVSVHKYDSVVDKMAAPSMFVIFHDSQACPEYLITFK</sequence>
<feature type="region of interest" description="Disordered" evidence="8">
    <location>
        <begin position="1"/>
        <end position="41"/>
    </location>
</feature>
<keyword evidence="4 7" id="KW-0520">NAD</keyword>
<evidence type="ECO:0000256" key="4">
    <source>
        <dbReference type="ARBA" id="ARBA00023027"/>
    </source>
</evidence>
<dbReference type="CDD" id="cd02903">
    <property type="entry name" value="Macro_BAL-like"/>
    <property type="match status" value="2"/>
</dbReference>
<dbReference type="Pfam" id="PF01661">
    <property type="entry name" value="Macro"/>
    <property type="match status" value="2"/>
</dbReference>
<reference evidence="11" key="3">
    <citation type="submission" date="2025-09" db="UniProtKB">
        <authorList>
            <consortium name="Ensembl"/>
        </authorList>
    </citation>
    <scope>IDENTIFICATION</scope>
</reference>
<evidence type="ECO:0000256" key="5">
    <source>
        <dbReference type="ARBA" id="ARBA00023242"/>
    </source>
</evidence>
<dbReference type="GO" id="GO:0010629">
    <property type="term" value="P:negative regulation of gene expression"/>
    <property type="evidence" value="ECO:0007669"/>
    <property type="project" value="TreeGrafter"/>
</dbReference>
<dbReference type="SUPFAM" id="SSF52949">
    <property type="entry name" value="Macro domain-like"/>
    <property type="match status" value="2"/>
</dbReference>
<dbReference type="GO" id="GO:1990404">
    <property type="term" value="F:NAD+-protein mono-ADP-ribosyltransferase activity"/>
    <property type="evidence" value="ECO:0007669"/>
    <property type="project" value="TreeGrafter"/>
</dbReference>
<dbReference type="PROSITE" id="PS51154">
    <property type="entry name" value="MACRO"/>
    <property type="match status" value="2"/>
</dbReference>
<dbReference type="AlphaFoldDB" id="A0A665VAU9"/>
<evidence type="ECO:0000313" key="11">
    <source>
        <dbReference type="Ensembl" id="ENSENLP00000028826.1"/>
    </source>
</evidence>
<dbReference type="PANTHER" id="PTHR14453">
    <property type="entry name" value="PARP/ZINC FINGER CCCH TYPE DOMAIN CONTAINING PROTEIN"/>
    <property type="match status" value="1"/>
</dbReference>
<dbReference type="GO" id="GO:0044389">
    <property type="term" value="F:ubiquitin-like protein ligase binding"/>
    <property type="evidence" value="ECO:0007669"/>
    <property type="project" value="TreeGrafter"/>
</dbReference>
<dbReference type="Proteomes" id="UP000472264">
    <property type="component" value="Chromosome 21"/>
</dbReference>
<dbReference type="GO" id="GO:0060335">
    <property type="term" value="P:positive regulation of type II interferon-mediated signaling pathway"/>
    <property type="evidence" value="ECO:0007669"/>
    <property type="project" value="TreeGrafter"/>
</dbReference>
<feature type="domain" description="Macro" evidence="10">
    <location>
        <begin position="247"/>
        <end position="419"/>
    </location>
</feature>
<comment type="similarity">
    <text evidence="6">Belongs to the ARTD/PARP family.</text>
</comment>
<keyword evidence="3 7" id="KW-0808">Transferase</keyword>
<comment type="subcellular location">
    <subcellularLocation>
        <location evidence="1">Nucleus</location>
    </subcellularLocation>
</comment>